<dbReference type="Pfam" id="PF12770">
    <property type="entry name" value="CHAT"/>
    <property type="match status" value="1"/>
</dbReference>
<comment type="caution">
    <text evidence="3">The sequence shown here is derived from an EMBL/GenBank/DDBJ whole genome shotgun (WGS) entry which is preliminary data.</text>
</comment>
<dbReference type="InterPro" id="IPR024983">
    <property type="entry name" value="CHAT_dom"/>
</dbReference>
<name>A0ABR3G4A6_9PEZI</name>
<proteinExistence type="predicted"/>
<organism evidence="3 4">
    <name type="scientific">Discina gigas</name>
    <dbReference type="NCBI Taxonomy" id="1032678"/>
    <lineage>
        <taxon>Eukaryota</taxon>
        <taxon>Fungi</taxon>
        <taxon>Dikarya</taxon>
        <taxon>Ascomycota</taxon>
        <taxon>Pezizomycotina</taxon>
        <taxon>Pezizomycetes</taxon>
        <taxon>Pezizales</taxon>
        <taxon>Discinaceae</taxon>
        <taxon>Discina</taxon>
    </lineage>
</organism>
<keyword evidence="4" id="KW-1185">Reference proteome</keyword>
<evidence type="ECO:0000313" key="4">
    <source>
        <dbReference type="Proteomes" id="UP001447188"/>
    </source>
</evidence>
<accession>A0ABR3G4A6</accession>
<sequence length="257" mass="27740">MPTTPATPAIPGTPANPGTPAIPGVLAVPATAHTPATPRTHGTSAIYPTPDIPGAPAIRWKPLKSATNEVKDIWSVVNEQSDTELPEYHVIHFACHGVSDPKTPSNSHLLVHEDNPSVLGKLTVEAISLINIKHAQVAYLSACSIAENPRLADESIHIASGFQLAGFSHLPATMWESDDEACWEVAVEFYRSLFNGQPDGGHRVVSIAFHFAVKRLGQRMLRQPIKIPLLKSSNSPTQVLDLRPLRILFGSCILTLL</sequence>
<reference evidence="3 4" key="1">
    <citation type="submission" date="2024-02" db="EMBL/GenBank/DDBJ databases">
        <title>Discinaceae phylogenomics.</title>
        <authorList>
            <person name="Dirks A.C."/>
            <person name="James T.Y."/>
        </authorList>
    </citation>
    <scope>NUCLEOTIDE SEQUENCE [LARGE SCALE GENOMIC DNA]</scope>
    <source>
        <strain evidence="3 4">ACD0624</strain>
    </source>
</reference>
<feature type="region of interest" description="Disordered" evidence="1">
    <location>
        <begin position="1"/>
        <end position="25"/>
    </location>
</feature>
<evidence type="ECO:0000259" key="2">
    <source>
        <dbReference type="Pfam" id="PF12770"/>
    </source>
</evidence>
<gene>
    <name evidence="3" type="ORF">Q9L58_010380</name>
</gene>
<feature type="domain" description="CHAT" evidence="2">
    <location>
        <begin position="84"/>
        <end position="198"/>
    </location>
</feature>
<evidence type="ECO:0000313" key="3">
    <source>
        <dbReference type="EMBL" id="KAL0630765.1"/>
    </source>
</evidence>
<protein>
    <recommendedName>
        <fullName evidence="2">CHAT domain-containing protein</fullName>
    </recommendedName>
</protein>
<dbReference type="Proteomes" id="UP001447188">
    <property type="component" value="Unassembled WGS sequence"/>
</dbReference>
<evidence type="ECO:0000256" key="1">
    <source>
        <dbReference type="SAM" id="MobiDB-lite"/>
    </source>
</evidence>
<dbReference type="EMBL" id="JBBBZM010000388">
    <property type="protein sequence ID" value="KAL0630765.1"/>
    <property type="molecule type" value="Genomic_DNA"/>
</dbReference>